<dbReference type="Proteomes" id="UP000319619">
    <property type="component" value="Unassembled WGS sequence"/>
</dbReference>
<evidence type="ECO:0000313" key="8">
    <source>
        <dbReference type="Proteomes" id="UP000319619"/>
    </source>
</evidence>
<dbReference type="Gene3D" id="3.80.30.20">
    <property type="entry name" value="tm_1862 like domain"/>
    <property type="match status" value="1"/>
</dbReference>
<proteinExistence type="predicted"/>
<dbReference type="GO" id="GO:0005829">
    <property type="term" value="C:cytosol"/>
    <property type="evidence" value="ECO:0007669"/>
    <property type="project" value="TreeGrafter"/>
</dbReference>
<dbReference type="InterPro" id="IPR034466">
    <property type="entry name" value="Methyltransferase_Class_B"/>
</dbReference>
<accession>A0A532UYA8</accession>
<sequence length="454" mass="51474">MSNAEIQVFMRILFIQSYLGRREPPVAPLGLASLAANLPNHDCRIFDPNVATDPHEETRAIIKAYTPDIVALSLRNIDTTKYSDQFLYFEYFRRYVEFVKEVDKNPLIVVGGSGFSLFPRRIMEMVTEIDVGFTLEAEVSFQNFLDNNGRPDNIKGVVYRNEGSVVSTGFPDLVDVKEIAPPAWDMVDLTAYLPYTTRASIGLETKRGCALACSYCTYPVISGSEVKQKRPAAVVDELVKLKEKHGVDRIFFCDPVFNYPLDHSKSICREILDRGLQIKWGAYHQDRFIDEEYIDLALAAGCDDFYFSPDAASSEGLQVLNKASSVDSLKRSVEIIKSRGQAKASYNFFAAVPGIGWKNFGAALQFLISTRWKLGSRLVRWKLSYIRIEPETEITKLVLGADHIRNEELLLPVSKKQLRQLFVRKTSSKLLNILLFFHFYTGALFGRKNVIRQD</sequence>
<dbReference type="InterPro" id="IPR058240">
    <property type="entry name" value="rSAM_sf"/>
</dbReference>
<evidence type="ECO:0000313" key="7">
    <source>
        <dbReference type="EMBL" id="TKJ39931.1"/>
    </source>
</evidence>
<dbReference type="GO" id="GO:0051539">
    <property type="term" value="F:4 iron, 4 sulfur cluster binding"/>
    <property type="evidence" value="ECO:0007669"/>
    <property type="project" value="UniProtKB-KW"/>
</dbReference>
<dbReference type="SMART" id="SM00729">
    <property type="entry name" value="Elp3"/>
    <property type="match status" value="1"/>
</dbReference>
<keyword evidence="3" id="KW-0479">Metal-binding</keyword>
<evidence type="ECO:0000256" key="1">
    <source>
        <dbReference type="ARBA" id="ARBA00001966"/>
    </source>
</evidence>
<dbReference type="GO" id="GO:0031419">
    <property type="term" value="F:cobalamin binding"/>
    <property type="evidence" value="ECO:0007669"/>
    <property type="project" value="InterPro"/>
</dbReference>
<reference evidence="7 8" key="1">
    <citation type="submission" date="2017-06" db="EMBL/GenBank/DDBJ databases">
        <title>Novel microbial phyla capable of carbon fixation and sulfur reduction in deep-sea sediments.</title>
        <authorList>
            <person name="Huang J."/>
            <person name="Baker B."/>
            <person name="Wang Y."/>
        </authorList>
    </citation>
    <scope>NUCLEOTIDE SEQUENCE [LARGE SCALE GENOMIC DNA]</scope>
    <source>
        <strain evidence="7">B3_LCP</strain>
    </source>
</reference>
<dbReference type="InterPro" id="IPR006638">
    <property type="entry name" value="Elp3/MiaA/NifB-like_rSAM"/>
</dbReference>
<dbReference type="SFLD" id="SFLDG01082">
    <property type="entry name" value="B12-binding_domain_containing"/>
    <property type="match status" value="1"/>
</dbReference>
<comment type="caution">
    <text evidence="7">The sequence shown here is derived from an EMBL/GenBank/DDBJ whole genome shotgun (WGS) entry which is preliminary data.</text>
</comment>
<dbReference type="SUPFAM" id="SSF102114">
    <property type="entry name" value="Radical SAM enzymes"/>
    <property type="match status" value="1"/>
</dbReference>
<dbReference type="EMBL" id="NJBN01000006">
    <property type="protein sequence ID" value="TKJ39931.1"/>
    <property type="molecule type" value="Genomic_DNA"/>
</dbReference>
<dbReference type="PANTHER" id="PTHR43409:SF16">
    <property type="entry name" value="SLR0320 PROTEIN"/>
    <property type="match status" value="1"/>
</dbReference>
<dbReference type="InterPro" id="IPR023404">
    <property type="entry name" value="rSAM_horseshoe"/>
</dbReference>
<dbReference type="CDD" id="cd01335">
    <property type="entry name" value="Radical_SAM"/>
    <property type="match status" value="1"/>
</dbReference>
<dbReference type="SFLD" id="SFLDG01123">
    <property type="entry name" value="methyltransferase_(Class_B)"/>
    <property type="match status" value="1"/>
</dbReference>
<keyword evidence="5" id="KW-0411">Iron-sulfur</keyword>
<dbReference type="PROSITE" id="PS51332">
    <property type="entry name" value="B12_BINDING"/>
    <property type="match status" value="1"/>
</dbReference>
<organism evidence="7 8">
    <name type="scientific">candidate division LCP-89 bacterium B3_LCP</name>
    <dbReference type="NCBI Taxonomy" id="2012998"/>
    <lineage>
        <taxon>Bacteria</taxon>
        <taxon>Pseudomonadati</taxon>
        <taxon>Bacteria division LCP-89</taxon>
    </lineage>
</organism>
<dbReference type="PANTHER" id="PTHR43409">
    <property type="entry name" value="ANAEROBIC MAGNESIUM-PROTOPORPHYRIN IX MONOMETHYL ESTER CYCLASE-RELATED"/>
    <property type="match status" value="1"/>
</dbReference>
<name>A0A532UYA8_UNCL8</name>
<dbReference type="Pfam" id="PF02310">
    <property type="entry name" value="B12-binding"/>
    <property type="match status" value="1"/>
</dbReference>
<feature type="domain" description="B12-binding" evidence="6">
    <location>
        <begin position="11"/>
        <end position="155"/>
    </location>
</feature>
<evidence type="ECO:0000256" key="3">
    <source>
        <dbReference type="ARBA" id="ARBA00022723"/>
    </source>
</evidence>
<dbReference type="InterPro" id="IPR006158">
    <property type="entry name" value="Cobalamin-bd"/>
</dbReference>
<keyword evidence="4" id="KW-0408">Iron</keyword>
<gene>
    <name evidence="7" type="ORF">CEE37_09340</name>
</gene>
<protein>
    <recommendedName>
        <fullName evidence="6">B12-binding domain-containing protein</fullName>
    </recommendedName>
</protein>
<dbReference type="Pfam" id="PF04055">
    <property type="entry name" value="Radical_SAM"/>
    <property type="match status" value="1"/>
</dbReference>
<dbReference type="GO" id="GO:0046872">
    <property type="term" value="F:metal ion binding"/>
    <property type="evidence" value="ECO:0007669"/>
    <property type="project" value="UniProtKB-KW"/>
</dbReference>
<dbReference type="SFLD" id="SFLDS00029">
    <property type="entry name" value="Radical_SAM"/>
    <property type="match status" value="1"/>
</dbReference>
<comment type="cofactor">
    <cofactor evidence="1">
        <name>[4Fe-4S] cluster</name>
        <dbReference type="ChEBI" id="CHEBI:49883"/>
    </cofactor>
</comment>
<keyword evidence="2" id="KW-0949">S-adenosyl-L-methionine</keyword>
<evidence type="ECO:0000256" key="4">
    <source>
        <dbReference type="ARBA" id="ARBA00023004"/>
    </source>
</evidence>
<dbReference type="InterPro" id="IPR051198">
    <property type="entry name" value="BchE-like"/>
</dbReference>
<dbReference type="InterPro" id="IPR007197">
    <property type="entry name" value="rSAM"/>
</dbReference>
<dbReference type="AlphaFoldDB" id="A0A532UYA8"/>
<evidence type="ECO:0000256" key="2">
    <source>
        <dbReference type="ARBA" id="ARBA00022691"/>
    </source>
</evidence>
<dbReference type="Gene3D" id="3.40.50.280">
    <property type="entry name" value="Cobalamin-binding domain"/>
    <property type="match status" value="1"/>
</dbReference>
<dbReference type="GO" id="GO:0003824">
    <property type="term" value="F:catalytic activity"/>
    <property type="evidence" value="ECO:0007669"/>
    <property type="project" value="InterPro"/>
</dbReference>
<evidence type="ECO:0000259" key="6">
    <source>
        <dbReference type="PROSITE" id="PS51332"/>
    </source>
</evidence>
<evidence type="ECO:0000256" key="5">
    <source>
        <dbReference type="ARBA" id="ARBA00023014"/>
    </source>
</evidence>